<protein>
    <submittedName>
        <fullName evidence="2">Tudor domain-containing protein 1</fullName>
    </submittedName>
</protein>
<dbReference type="AlphaFoldDB" id="A0A5B7EPM1"/>
<reference evidence="2 3" key="1">
    <citation type="submission" date="2019-05" db="EMBL/GenBank/DDBJ databases">
        <title>Another draft genome of Portunus trituberculatus and its Hox gene families provides insights of decapod evolution.</title>
        <authorList>
            <person name="Jeong J.-H."/>
            <person name="Song I."/>
            <person name="Kim S."/>
            <person name="Choi T."/>
            <person name="Kim D."/>
            <person name="Ryu S."/>
            <person name="Kim W."/>
        </authorList>
    </citation>
    <scope>NUCLEOTIDE SEQUENCE [LARGE SCALE GENOMIC DNA]</scope>
    <source>
        <tissue evidence="2">Muscle</tissue>
    </source>
</reference>
<gene>
    <name evidence="2" type="primary">tdrd1_0</name>
    <name evidence="2" type="ORF">E2C01_029539</name>
</gene>
<feature type="domain" description="Tudor" evidence="1">
    <location>
        <begin position="53"/>
        <end position="112"/>
    </location>
</feature>
<dbReference type="PANTHER" id="PTHR16442">
    <property type="entry name" value="RING FINGER PROTEIN 17"/>
    <property type="match status" value="1"/>
</dbReference>
<evidence type="ECO:0000313" key="3">
    <source>
        <dbReference type="Proteomes" id="UP000324222"/>
    </source>
</evidence>
<accession>A0A5B7EPM1</accession>
<name>A0A5B7EPM1_PORTR</name>
<dbReference type="GO" id="GO:0005737">
    <property type="term" value="C:cytoplasm"/>
    <property type="evidence" value="ECO:0007669"/>
    <property type="project" value="UniProtKB-ARBA"/>
</dbReference>
<dbReference type="FunFam" id="2.30.30.140:FF:000018">
    <property type="entry name" value="Serine/threonine-protein kinase 31"/>
    <property type="match status" value="1"/>
</dbReference>
<dbReference type="InterPro" id="IPR035437">
    <property type="entry name" value="SNase_OB-fold_sf"/>
</dbReference>
<sequence length="178" mass="20485">METEVVISSVTSPHNFNLQLVSFSEHLSSLLDDLKKTYSHPEMMNNVEWKIYSPKIGMPCVAKYSGDGRWRRARVEDLPGHQMVDVKFIDYGNIERLWYSQIYKIMDDFLVLPIQAIKCKLVGINPIEGQWTEKDMQRMAELCENPELKVRDQTRQLRCDWLAPHSVSSAPGAGSNIL</sequence>
<dbReference type="PANTHER" id="PTHR16442:SF1">
    <property type="entry name" value="RING FINGER PROTEIN 17"/>
    <property type="match status" value="1"/>
</dbReference>
<dbReference type="SMART" id="SM00333">
    <property type="entry name" value="TUDOR"/>
    <property type="match status" value="1"/>
</dbReference>
<dbReference type="Gene3D" id="2.30.30.140">
    <property type="match status" value="1"/>
</dbReference>
<dbReference type="PROSITE" id="PS50304">
    <property type="entry name" value="TUDOR"/>
    <property type="match status" value="1"/>
</dbReference>
<organism evidence="2 3">
    <name type="scientific">Portunus trituberculatus</name>
    <name type="common">Swimming crab</name>
    <name type="synonym">Neptunus trituberculatus</name>
    <dbReference type="NCBI Taxonomy" id="210409"/>
    <lineage>
        <taxon>Eukaryota</taxon>
        <taxon>Metazoa</taxon>
        <taxon>Ecdysozoa</taxon>
        <taxon>Arthropoda</taxon>
        <taxon>Crustacea</taxon>
        <taxon>Multicrustacea</taxon>
        <taxon>Malacostraca</taxon>
        <taxon>Eumalacostraca</taxon>
        <taxon>Eucarida</taxon>
        <taxon>Decapoda</taxon>
        <taxon>Pleocyemata</taxon>
        <taxon>Brachyura</taxon>
        <taxon>Eubrachyura</taxon>
        <taxon>Portunoidea</taxon>
        <taxon>Portunidae</taxon>
        <taxon>Portuninae</taxon>
        <taxon>Portunus</taxon>
    </lineage>
</organism>
<dbReference type="SUPFAM" id="SSF63748">
    <property type="entry name" value="Tudor/PWWP/MBT"/>
    <property type="match status" value="1"/>
</dbReference>
<evidence type="ECO:0000259" key="1">
    <source>
        <dbReference type="PROSITE" id="PS50304"/>
    </source>
</evidence>
<dbReference type="EMBL" id="VSRR010003425">
    <property type="protein sequence ID" value="MPC36092.1"/>
    <property type="molecule type" value="Genomic_DNA"/>
</dbReference>
<dbReference type="Proteomes" id="UP000324222">
    <property type="component" value="Unassembled WGS sequence"/>
</dbReference>
<dbReference type="Pfam" id="PF00567">
    <property type="entry name" value="TUDOR"/>
    <property type="match status" value="1"/>
</dbReference>
<keyword evidence="3" id="KW-1185">Reference proteome</keyword>
<dbReference type="OrthoDB" id="6341445at2759"/>
<proteinExistence type="predicted"/>
<dbReference type="Gene3D" id="2.40.50.90">
    <property type="match status" value="1"/>
</dbReference>
<comment type="caution">
    <text evidence="2">The sequence shown here is derived from an EMBL/GenBank/DDBJ whole genome shotgun (WGS) entry which is preliminary data.</text>
</comment>
<evidence type="ECO:0000313" key="2">
    <source>
        <dbReference type="EMBL" id="MPC36092.1"/>
    </source>
</evidence>
<dbReference type="InterPro" id="IPR002999">
    <property type="entry name" value="Tudor"/>
</dbReference>